<comment type="caution">
    <text evidence="2">The sequence shown here is derived from an EMBL/GenBank/DDBJ whole genome shotgun (WGS) entry which is preliminary data.</text>
</comment>
<dbReference type="OrthoDB" id="5149496at2"/>
<evidence type="ECO:0000313" key="3">
    <source>
        <dbReference type="Proteomes" id="UP000320806"/>
    </source>
</evidence>
<feature type="coiled-coil region" evidence="1">
    <location>
        <begin position="10"/>
        <end position="58"/>
    </location>
</feature>
<keyword evidence="3" id="KW-1185">Reference proteome</keyword>
<dbReference type="EMBL" id="VFMO01000001">
    <property type="protein sequence ID" value="TQJ14000.1"/>
    <property type="molecule type" value="Genomic_DNA"/>
</dbReference>
<dbReference type="RefSeq" id="WP_129624858.1">
    <property type="nucleotide sequence ID" value="NZ_BAABCI010000002.1"/>
</dbReference>
<keyword evidence="1" id="KW-0175">Coiled coil</keyword>
<protein>
    <submittedName>
        <fullName evidence="2">Uncharacterized protein DUF3618</fullName>
    </submittedName>
</protein>
<evidence type="ECO:0000256" key="1">
    <source>
        <dbReference type="SAM" id="Coils"/>
    </source>
</evidence>
<accession>A0A542EFD5</accession>
<reference evidence="2 3" key="1">
    <citation type="submission" date="2019-06" db="EMBL/GenBank/DDBJ databases">
        <title>Sequencing the genomes of 1000 actinobacteria strains.</title>
        <authorList>
            <person name="Klenk H.-P."/>
        </authorList>
    </citation>
    <scope>NUCLEOTIDE SEQUENCE [LARGE SCALE GENOMIC DNA]</scope>
    <source>
        <strain evidence="2 3">DSM 19828</strain>
    </source>
</reference>
<name>A0A542EFD5_9MICO</name>
<dbReference type="Proteomes" id="UP000320806">
    <property type="component" value="Unassembled WGS sequence"/>
</dbReference>
<evidence type="ECO:0000313" key="2">
    <source>
        <dbReference type="EMBL" id="TQJ14000.1"/>
    </source>
</evidence>
<dbReference type="InterPro" id="IPR022062">
    <property type="entry name" value="DUF3618"/>
</dbReference>
<gene>
    <name evidence="2" type="ORF">FB459_1439</name>
</gene>
<dbReference type="AlphaFoldDB" id="A0A542EFD5"/>
<sequence length="90" mass="9746">MADKPAPKNAKEIEAELQASRQRLASTIDELAFRAQPKEVAKRQVEGLKLKANDMTRTSDGDVAEDKVGKMVGGAGAFLLVLGLLRRLRG</sequence>
<proteinExistence type="predicted"/>
<dbReference type="Pfam" id="PF12277">
    <property type="entry name" value="DUF3618"/>
    <property type="match status" value="1"/>
</dbReference>
<organism evidence="2 3">
    <name type="scientific">Yimella lutea</name>
    <dbReference type="NCBI Taxonomy" id="587872"/>
    <lineage>
        <taxon>Bacteria</taxon>
        <taxon>Bacillati</taxon>
        <taxon>Actinomycetota</taxon>
        <taxon>Actinomycetes</taxon>
        <taxon>Micrococcales</taxon>
        <taxon>Dermacoccaceae</taxon>
        <taxon>Yimella</taxon>
    </lineage>
</organism>